<keyword evidence="2" id="KW-0378">Hydrolase</keyword>
<dbReference type="Pfam" id="PF08148">
    <property type="entry name" value="DSHCT"/>
    <property type="match status" value="1"/>
</dbReference>
<reference evidence="8 9" key="1">
    <citation type="submission" date="2023-11" db="EMBL/GenBank/DDBJ databases">
        <title>Draft genome sequence of Microbacterium arthrosphaerae JCM 30492.</title>
        <authorList>
            <person name="Zhang G."/>
            <person name="Ding Y."/>
        </authorList>
    </citation>
    <scope>NUCLEOTIDE SEQUENCE [LARGE SCALE GENOMIC DNA]</scope>
    <source>
        <strain evidence="8 9">JCM 30492</strain>
    </source>
</reference>
<evidence type="ECO:0000256" key="3">
    <source>
        <dbReference type="ARBA" id="ARBA00022806"/>
    </source>
</evidence>
<organism evidence="8 9">
    <name type="scientific">Microbacterium arthrosphaerae</name>
    <dbReference type="NCBI Taxonomy" id="792652"/>
    <lineage>
        <taxon>Bacteria</taxon>
        <taxon>Bacillati</taxon>
        <taxon>Actinomycetota</taxon>
        <taxon>Actinomycetes</taxon>
        <taxon>Micrococcales</taxon>
        <taxon>Microbacteriaceae</taxon>
        <taxon>Microbacterium</taxon>
    </lineage>
</organism>
<dbReference type="Pfam" id="PF00271">
    <property type="entry name" value="Helicase_C"/>
    <property type="match status" value="1"/>
</dbReference>
<dbReference type="EMBL" id="JAWQEV010000002">
    <property type="protein sequence ID" value="MDW4572433.1"/>
    <property type="molecule type" value="Genomic_DNA"/>
</dbReference>
<dbReference type="InterPro" id="IPR011545">
    <property type="entry name" value="DEAD/DEAH_box_helicase_dom"/>
</dbReference>
<dbReference type="InterPro" id="IPR012961">
    <property type="entry name" value="Ski2/MTR4_C"/>
</dbReference>
<evidence type="ECO:0000259" key="6">
    <source>
        <dbReference type="PROSITE" id="PS51192"/>
    </source>
</evidence>
<dbReference type="InterPro" id="IPR027417">
    <property type="entry name" value="P-loop_NTPase"/>
</dbReference>
<evidence type="ECO:0000259" key="7">
    <source>
        <dbReference type="PROSITE" id="PS51194"/>
    </source>
</evidence>
<dbReference type="SMART" id="SM01142">
    <property type="entry name" value="DSHCT"/>
    <property type="match status" value="1"/>
</dbReference>
<dbReference type="GO" id="GO:0004386">
    <property type="term" value="F:helicase activity"/>
    <property type="evidence" value="ECO:0007669"/>
    <property type="project" value="UniProtKB-KW"/>
</dbReference>
<dbReference type="InterPro" id="IPR014001">
    <property type="entry name" value="Helicase_ATP-bd"/>
</dbReference>
<accession>A0ABU4GZD0</accession>
<dbReference type="Proteomes" id="UP001283109">
    <property type="component" value="Unassembled WGS sequence"/>
</dbReference>
<dbReference type="InterPro" id="IPR001650">
    <property type="entry name" value="Helicase_C-like"/>
</dbReference>
<feature type="compositionally biased region" description="Basic residues" evidence="5">
    <location>
        <begin position="277"/>
        <end position="287"/>
    </location>
</feature>
<dbReference type="Gene3D" id="1.10.3380.30">
    <property type="match status" value="1"/>
</dbReference>
<dbReference type="PROSITE" id="PS51194">
    <property type="entry name" value="HELICASE_CTER"/>
    <property type="match status" value="1"/>
</dbReference>
<dbReference type="PANTHER" id="PTHR12131">
    <property type="entry name" value="ATP-DEPENDENT RNA AND DNA HELICASE"/>
    <property type="match status" value="1"/>
</dbReference>
<dbReference type="SMART" id="SM00487">
    <property type="entry name" value="DEXDc"/>
    <property type="match status" value="1"/>
</dbReference>
<dbReference type="RefSeq" id="WP_318352968.1">
    <property type="nucleotide sequence ID" value="NZ_JAWQEV010000002.1"/>
</dbReference>
<keyword evidence="1" id="KW-0547">Nucleotide-binding</keyword>
<proteinExistence type="predicted"/>
<comment type="caution">
    <text evidence="8">The sequence shown here is derived from an EMBL/GenBank/DDBJ whole genome shotgun (WGS) entry which is preliminary data.</text>
</comment>
<sequence length="832" mass="93413">MSDPAPAERYARASAAARLDRTHPITADFAASQRFTLDPFQIEGCRALEDGRSVLVAAPTGAGKTIVGEFAVHLAMREPGDKAFYTTPMKALSNQKFRELQDVYGPDEVGLLTGDTNINGNARVVVMTTEVLRNMLYADSPALRGLRYVVMDEVHYLADRFRGAVWEEVIIHLAPSVRLVSLSATVSNAEEFGDWLDTVRGDTEVIVSETRPVPLEQHVLVRGDLLPLFDDRAGIATAQVNQELMRIRSFKGSNYDNNRRVQASNSARHAGYEASRRRPQRGMKRPVRSANVQRIERLDRPDVVELLSRANLLPAIFFIFSRAGCDAAVQQVRRSGLRLTSQEERREIREIVEERTRNLLEEDLAVLGFWEWRDNLERGVASHHAGLLPAFKEVVEELFQRKLVKAVFATETLALGINMPARTVVLEKLEKFNGEARVAITSGEYTQLTGRAGRRGIDVEGHAVIQWTEGLDPQAVAALASRRTYPLNSSFRPTYNMAVNLIDQFGRAKAREILESSFAQFQADRAVVGLARQVREQEESLAGYQKAMTCDRGDFAEYSGIRRELSDLEKLNRKDANASRRTRDERQRQITSLRKRMQRHPCHQCPDREHHARWAERYWKLKREIDRLRRQIESRTGTVARIFDRVVDVLGALEYVAVADDGAASLTSAGRTMRRIYGDRDLLVAESLRRGIWQDLDAASLAALACSLVYEPRRDEAGPGERGLPRGAFRPAFEATMTLWQELDDLEREHHLPGTEPVSAGLAQAMHTWARGGMLDRVLSEADMAAGDFVRWSKQTIDLLDQLSLVAEQPIAGTARKALDAVRRGIVAYSGV</sequence>
<dbReference type="Gene3D" id="3.40.50.300">
    <property type="entry name" value="P-loop containing nucleotide triphosphate hydrolases"/>
    <property type="match status" value="2"/>
</dbReference>
<evidence type="ECO:0000256" key="1">
    <source>
        <dbReference type="ARBA" id="ARBA00022741"/>
    </source>
</evidence>
<dbReference type="InterPro" id="IPR048392">
    <property type="entry name" value="MTR4-like_stalk"/>
</dbReference>
<evidence type="ECO:0000256" key="5">
    <source>
        <dbReference type="SAM" id="MobiDB-lite"/>
    </source>
</evidence>
<dbReference type="PROSITE" id="PS51192">
    <property type="entry name" value="HELICASE_ATP_BIND_1"/>
    <property type="match status" value="1"/>
</dbReference>
<evidence type="ECO:0000313" key="9">
    <source>
        <dbReference type="Proteomes" id="UP001283109"/>
    </source>
</evidence>
<dbReference type="SMART" id="SM00490">
    <property type="entry name" value="HELICc"/>
    <property type="match status" value="1"/>
</dbReference>
<name>A0ABU4GZD0_9MICO</name>
<dbReference type="Pfam" id="PF00270">
    <property type="entry name" value="DEAD"/>
    <property type="match status" value="1"/>
</dbReference>
<keyword evidence="9" id="KW-1185">Reference proteome</keyword>
<evidence type="ECO:0000256" key="4">
    <source>
        <dbReference type="ARBA" id="ARBA00022840"/>
    </source>
</evidence>
<dbReference type="Pfam" id="PF21408">
    <property type="entry name" value="MTR4-like_stalk"/>
    <property type="match status" value="1"/>
</dbReference>
<protein>
    <submittedName>
        <fullName evidence="8">DEAD/DEAH box helicase</fullName>
    </submittedName>
</protein>
<gene>
    <name evidence="8" type="ORF">R8Z58_06515</name>
</gene>
<feature type="region of interest" description="Disordered" evidence="5">
    <location>
        <begin position="264"/>
        <end position="287"/>
    </location>
</feature>
<dbReference type="PANTHER" id="PTHR12131:SF1">
    <property type="entry name" value="ATP-DEPENDENT RNA HELICASE SUPV3L1, MITOCHONDRIAL-RELATED"/>
    <property type="match status" value="1"/>
</dbReference>
<keyword evidence="3 8" id="KW-0347">Helicase</keyword>
<evidence type="ECO:0000313" key="8">
    <source>
        <dbReference type="EMBL" id="MDW4572433.1"/>
    </source>
</evidence>
<evidence type="ECO:0000256" key="2">
    <source>
        <dbReference type="ARBA" id="ARBA00022801"/>
    </source>
</evidence>
<dbReference type="CDD" id="cd18795">
    <property type="entry name" value="SF2_C_Ski2"/>
    <property type="match status" value="1"/>
</dbReference>
<feature type="domain" description="Helicase ATP-binding" evidence="6">
    <location>
        <begin position="45"/>
        <end position="204"/>
    </location>
</feature>
<dbReference type="SUPFAM" id="SSF52540">
    <property type="entry name" value="P-loop containing nucleoside triphosphate hydrolases"/>
    <property type="match status" value="1"/>
</dbReference>
<feature type="domain" description="Helicase C-terminal" evidence="7">
    <location>
        <begin position="331"/>
        <end position="503"/>
    </location>
</feature>
<dbReference type="InterPro" id="IPR050699">
    <property type="entry name" value="RNA-DNA_Helicase"/>
</dbReference>
<keyword evidence="4" id="KW-0067">ATP-binding</keyword>